<comment type="caution">
    <text evidence="1">The sequence shown here is derived from an EMBL/GenBank/DDBJ whole genome shotgun (WGS) entry which is preliminary data.</text>
</comment>
<keyword evidence="2" id="KW-1185">Reference proteome</keyword>
<reference evidence="1 2" key="1">
    <citation type="submission" date="2018-02" db="EMBL/GenBank/DDBJ databases">
        <title>Draft genome of wild Prunus yedoensis var. nudiflora.</title>
        <authorList>
            <person name="Baek S."/>
            <person name="Kim J.-H."/>
            <person name="Choi K."/>
            <person name="Kim G.-B."/>
            <person name="Cho A."/>
            <person name="Jang H."/>
            <person name="Shin C.-H."/>
            <person name="Yu H.-J."/>
            <person name="Mun J.-H."/>
        </authorList>
    </citation>
    <scope>NUCLEOTIDE SEQUENCE [LARGE SCALE GENOMIC DNA]</scope>
    <source>
        <strain evidence="2">cv. Jeju island</strain>
        <tissue evidence="1">Leaf</tissue>
    </source>
</reference>
<dbReference type="Gene3D" id="3.30.200.20">
    <property type="entry name" value="Phosphorylase Kinase, domain 1"/>
    <property type="match status" value="1"/>
</dbReference>
<accession>A0A314XTQ3</accession>
<sequence length="89" mass="10352">MLGIDILEVNLGHDQMTKIHCIITREVIEKAQYFNNNKSRLLMEFEEIKVLGEGAFEVVVSSKNRIDKKTHEVKKVRLVDFLISIIIRL</sequence>
<dbReference type="AlphaFoldDB" id="A0A314XTQ3"/>
<dbReference type="Proteomes" id="UP000250321">
    <property type="component" value="Unassembled WGS sequence"/>
</dbReference>
<proteinExistence type="predicted"/>
<dbReference type="OrthoDB" id="341578at2759"/>
<evidence type="ECO:0000313" key="2">
    <source>
        <dbReference type="Proteomes" id="UP000250321"/>
    </source>
</evidence>
<gene>
    <name evidence="1" type="ORF">Pyn_19937</name>
</gene>
<name>A0A314XTQ3_PRUYE</name>
<protein>
    <submittedName>
        <fullName evidence="1">Uncharacterized protein</fullName>
    </submittedName>
</protein>
<organism evidence="1 2">
    <name type="scientific">Prunus yedoensis var. nudiflora</name>
    <dbReference type="NCBI Taxonomy" id="2094558"/>
    <lineage>
        <taxon>Eukaryota</taxon>
        <taxon>Viridiplantae</taxon>
        <taxon>Streptophyta</taxon>
        <taxon>Embryophyta</taxon>
        <taxon>Tracheophyta</taxon>
        <taxon>Spermatophyta</taxon>
        <taxon>Magnoliopsida</taxon>
        <taxon>eudicotyledons</taxon>
        <taxon>Gunneridae</taxon>
        <taxon>Pentapetalae</taxon>
        <taxon>rosids</taxon>
        <taxon>fabids</taxon>
        <taxon>Rosales</taxon>
        <taxon>Rosaceae</taxon>
        <taxon>Amygdaloideae</taxon>
        <taxon>Amygdaleae</taxon>
        <taxon>Prunus</taxon>
    </lineage>
</organism>
<evidence type="ECO:0000313" key="1">
    <source>
        <dbReference type="EMBL" id="PQP98434.1"/>
    </source>
</evidence>
<dbReference type="EMBL" id="PJQY01001897">
    <property type="protein sequence ID" value="PQP98434.1"/>
    <property type="molecule type" value="Genomic_DNA"/>
</dbReference>